<dbReference type="NCBIfam" id="TIGR01843">
    <property type="entry name" value="type_I_hlyD"/>
    <property type="match status" value="1"/>
</dbReference>
<keyword evidence="8" id="KW-0472">Membrane</keyword>
<name>A0ABT2Z5I0_9RHOB</name>
<dbReference type="Proteomes" id="UP001652503">
    <property type="component" value="Unassembled WGS sequence"/>
</dbReference>
<evidence type="ECO:0000259" key="12">
    <source>
        <dbReference type="Pfam" id="PF26002"/>
    </source>
</evidence>
<proteinExistence type="inferred from homology"/>
<evidence type="ECO:0000256" key="4">
    <source>
        <dbReference type="ARBA" id="ARBA00022475"/>
    </source>
</evidence>
<dbReference type="Gene3D" id="2.40.30.170">
    <property type="match status" value="1"/>
</dbReference>
<dbReference type="Pfam" id="PF25994">
    <property type="entry name" value="HH_AprE"/>
    <property type="match status" value="1"/>
</dbReference>
<evidence type="ECO:0000256" key="5">
    <source>
        <dbReference type="ARBA" id="ARBA00022519"/>
    </source>
</evidence>
<evidence type="ECO:0000313" key="14">
    <source>
        <dbReference type="Proteomes" id="UP001652503"/>
    </source>
</evidence>
<evidence type="ECO:0000313" key="13">
    <source>
        <dbReference type="EMBL" id="MCV2866412.1"/>
    </source>
</evidence>
<comment type="caution">
    <text evidence="13">The sequence shown here is derived from an EMBL/GenBank/DDBJ whole genome shotgun (WGS) entry which is preliminary data.</text>
</comment>
<keyword evidence="3 9" id="KW-0813">Transport</keyword>
<protein>
    <recommendedName>
        <fullName evidence="9">Membrane fusion protein (MFP) family protein</fullName>
    </recommendedName>
</protein>
<comment type="subcellular location">
    <subcellularLocation>
        <location evidence="1 9">Cell inner membrane</location>
        <topology evidence="1 9">Single-pass membrane protein</topology>
    </subcellularLocation>
</comment>
<reference evidence="13 14" key="1">
    <citation type="submission" date="2022-10" db="EMBL/GenBank/DDBJ databases">
        <title>Defluviimonas sp. nov., isolated from ocean surface water.</title>
        <authorList>
            <person name="He W."/>
            <person name="Wang L."/>
            <person name="Zhang D.-F."/>
        </authorList>
    </citation>
    <scope>NUCLEOTIDE SEQUENCE [LARGE SCALE GENOMIC DNA]</scope>
    <source>
        <strain evidence="13 14">WL0075</strain>
    </source>
</reference>
<evidence type="ECO:0000256" key="2">
    <source>
        <dbReference type="ARBA" id="ARBA00009477"/>
    </source>
</evidence>
<dbReference type="PRINTS" id="PR01490">
    <property type="entry name" value="RTXTOXIND"/>
</dbReference>
<evidence type="ECO:0000259" key="11">
    <source>
        <dbReference type="Pfam" id="PF25994"/>
    </source>
</evidence>
<dbReference type="InterPro" id="IPR050739">
    <property type="entry name" value="MFP"/>
</dbReference>
<feature type="coiled-coil region" evidence="10">
    <location>
        <begin position="165"/>
        <end position="192"/>
    </location>
</feature>
<dbReference type="InterPro" id="IPR058982">
    <property type="entry name" value="Beta-barrel_AprE"/>
</dbReference>
<evidence type="ECO:0000256" key="7">
    <source>
        <dbReference type="ARBA" id="ARBA00022989"/>
    </source>
</evidence>
<dbReference type="Pfam" id="PF26002">
    <property type="entry name" value="Beta-barrel_AprE"/>
    <property type="match status" value="1"/>
</dbReference>
<evidence type="ECO:0000256" key="3">
    <source>
        <dbReference type="ARBA" id="ARBA00022448"/>
    </source>
</evidence>
<dbReference type="InterPro" id="IPR010129">
    <property type="entry name" value="T1SS_HlyD"/>
</dbReference>
<keyword evidence="6" id="KW-0812">Transmembrane</keyword>
<dbReference type="PANTHER" id="PTHR30386:SF17">
    <property type="entry name" value="ALKALINE PROTEASE SECRETION PROTEIN APRE"/>
    <property type="match status" value="1"/>
</dbReference>
<evidence type="ECO:0000256" key="6">
    <source>
        <dbReference type="ARBA" id="ARBA00022692"/>
    </source>
</evidence>
<evidence type="ECO:0000256" key="10">
    <source>
        <dbReference type="SAM" id="Coils"/>
    </source>
</evidence>
<keyword evidence="5 9" id="KW-0997">Cell inner membrane</keyword>
<keyword evidence="10" id="KW-0175">Coiled coil</keyword>
<accession>A0ABT2Z5I0</accession>
<feature type="domain" description="AprE-like long alpha-helical hairpin" evidence="11">
    <location>
        <begin position="90"/>
        <end position="275"/>
    </location>
</feature>
<dbReference type="RefSeq" id="WP_263722946.1">
    <property type="nucleotide sequence ID" value="NZ_JAOWLA010000018.1"/>
</dbReference>
<organism evidence="13 14">
    <name type="scientific">Albidovulum sediminicola</name>
    <dbReference type="NCBI Taxonomy" id="2984331"/>
    <lineage>
        <taxon>Bacteria</taxon>
        <taxon>Pseudomonadati</taxon>
        <taxon>Pseudomonadota</taxon>
        <taxon>Alphaproteobacteria</taxon>
        <taxon>Rhodobacterales</taxon>
        <taxon>Paracoccaceae</taxon>
        <taxon>Albidovulum</taxon>
    </lineage>
</organism>
<feature type="domain" description="AprE-like beta-barrel" evidence="12">
    <location>
        <begin position="324"/>
        <end position="410"/>
    </location>
</feature>
<gene>
    <name evidence="13" type="ORF">OE647_16975</name>
</gene>
<keyword evidence="14" id="KW-1185">Reference proteome</keyword>
<keyword evidence="4 9" id="KW-1003">Cell membrane</keyword>
<dbReference type="PANTHER" id="PTHR30386">
    <property type="entry name" value="MEMBRANE FUSION SUBUNIT OF EMRAB-TOLC MULTIDRUG EFFLUX PUMP"/>
    <property type="match status" value="1"/>
</dbReference>
<evidence type="ECO:0000256" key="9">
    <source>
        <dbReference type="RuleBase" id="RU365093"/>
    </source>
</evidence>
<evidence type="ECO:0000256" key="8">
    <source>
        <dbReference type="ARBA" id="ARBA00023136"/>
    </source>
</evidence>
<evidence type="ECO:0000256" key="1">
    <source>
        <dbReference type="ARBA" id="ARBA00004377"/>
    </source>
</evidence>
<keyword evidence="7" id="KW-1133">Transmembrane helix</keyword>
<dbReference type="Gene3D" id="2.40.50.100">
    <property type="match status" value="1"/>
</dbReference>
<comment type="similarity">
    <text evidence="2 9">Belongs to the membrane fusion protein (MFP) (TC 8.A.1) family.</text>
</comment>
<dbReference type="EMBL" id="JAOWLA010000018">
    <property type="protein sequence ID" value="MCV2866412.1"/>
    <property type="molecule type" value="Genomic_DNA"/>
</dbReference>
<dbReference type="InterPro" id="IPR058781">
    <property type="entry name" value="HH_AprE-like"/>
</dbReference>
<sequence>MSRERTRWSARLPIALGFLAIAVLVGGVGAWAVGTQIAGAVIAAGTVKVETDRQVVQHPEGGVVSAILARDGDHVAAGDLLVRLDDTFLRSELEIIDRQLLEIHARQARFEAERDGHETLSIDLPDSFAQLDPAWVQGQIEGQVALFQARADALARETEQIGEQQIQVERQVDGLQSQLDAMQTQLALVEEELVGQSSLYRKGLVPVARLSALRRAEAEAKGEAGRLQAAIGEAGARIAALDIEKLKLANQRREDAITQLRDLRFGEIELAERRLVALEKLARMEVRAPVGGTVFGSVVLAERSVVKPAEAMMYIVPTDRPIQVLARIDPVHIDQVYPGQTASLRFTAFEQRTTPVFEGTVRRLSADALRDPQTGASFYEAVVELSDPAEPQRGGLAILPGMPVEVFLRTADRTPMSYLVKPFTDYFMRAMREG</sequence>